<protein>
    <submittedName>
        <fullName evidence="1">Uncharacterized protein</fullName>
    </submittedName>
</protein>
<accession>A0A0F9MKK1</accession>
<dbReference type="EMBL" id="LAZR01009938">
    <property type="protein sequence ID" value="KKM69742.1"/>
    <property type="molecule type" value="Genomic_DNA"/>
</dbReference>
<evidence type="ECO:0000313" key="2">
    <source>
        <dbReference type="EMBL" id="KKN18576.1"/>
    </source>
</evidence>
<organism evidence="1">
    <name type="scientific">marine sediment metagenome</name>
    <dbReference type="NCBI Taxonomy" id="412755"/>
    <lineage>
        <taxon>unclassified sequences</taxon>
        <taxon>metagenomes</taxon>
        <taxon>ecological metagenomes</taxon>
    </lineage>
</organism>
<proteinExistence type="predicted"/>
<dbReference type="EMBL" id="LAZR01003413">
    <property type="protein sequence ID" value="KKN18576.1"/>
    <property type="molecule type" value="Genomic_DNA"/>
</dbReference>
<gene>
    <name evidence="2" type="ORF">LCGC14_0954410</name>
    <name evidence="1" type="ORF">LCGC14_1447700</name>
</gene>
<evidence type="ECO:0000313" key="1">
    <source>
        <dbReference type="EMBL" id="KKM69742.1"/>
    </source>
</evidence>
<sequence length="144" mass="15962">MSETNGLASADQLREIGATQVRRYKTLEPMPVCGLAVRIQSLTEFETQQYQGEVWSSRGTGIKKSRMEDASRRLFVRCLVDQAGNRLFGPRDICVFDEYDGADTAFLYEACSAHCGLNRDDIEDLAKNSSATIVDDSHSSSPSE</sequence>
<comment type="caution">
    <text evidence="1">The sequence shown here is derived from an EMBL/GenBank/DDBJ whole genome shotgun (WGS) entry which is preliminary data.</text>
</comment>
<name>A0A0F9MKK1_9ZZZZ</name>
<reference evidence="1" key="1">
    <citation type="journal article" date="2015" name="Nature">
        <title>Complex archaea that bridge the gap between prokaryotes and eukaryotes.</title>
        <authorList>
            <person name="Spang A."/>
            <person name="Saw J.H."/>
            <person name="Jorgensen S.L."/>
            <person name="Zaremba-Niedzwiedzka K."/>
            <person name="Martijn J."/>
            <person name="Lind A.E."/>
            <person name="van Eijk R."/>
            <person name="Schleper C."/>
            <person name="Guy L."/>
            <person name="Ettema T.J."/>
        </authorList>
    </citation>
    <scope>NUCLEOTIDE SEQUENCE</scope>
</reference>
<dbReference type="AlphaFoldDB" id="A0A0F9MKK1"/>